<dbReference type="SUPFAM" id="SSF54695">
    <property type="entry name" value="POZ domain"/>
    <property type="match status" value="1"/>
</dbReference>
<dbReference type="EMBL" id="JACAZF010000017">
    <property type="protein sequence ID" value="KAF7289309.1"/>
    <property type="molecule type" value="Genomic_DNA"/>
</dbReference>
<keyword evidence="4" id="KW-1185">Reference proteome</keyword>
<dbReference type="CDD" id="cd18186">
    <property type="entry name" value="BTB_POZ_ZBTB_KLHL-like"/>
    <property type="match status" value="1"/>
</dbReference>
<feature type="compositionally biased region" description="Low complexity" evidence="1">
    <location>
        <begin position="291"/>
        <end position="316"/>
    </location>
</feature>
<feature type="region of interest" description="Disordered" evidence="1">
    <location>
        <begin position="211"/>
        <end position="316"/>
    </location>
</feature>
<feature type="domain" description="BTB" evidence="2">
    <location>
        <begin position="18"/>
        <end position="92"/>
    </location>
</feature>
<name>A0A8H6RXU4_9AGAR</name>
<dbReference type="InterPro" id="IPR000210">
    <property type="entry name" value="BTB/POZ_dom"/>
</dbReference>
<reference evidence="3" key="1">
    <citation type="submission" date="2020-05" db="EMBL/GenBank/DDBJ databases">
        <title>Mycena genomes resolve the evolution of fungal bioluminescence.</title>
        <authorList>
            <person name="Tsai I.J."/>
        </authorList>
    </citation>
    <scope>NUCLEOTIDE SEQUENCE</scope>
    <source>
        <strain evidence="3">171206Taipei</strain>
    </source>
</reference>
<accession>A0A8H6RXU4</accession>
<evidence type="ECO:0000259" key="2">
    <source>
        <dbReference type="PROSITE" id="PS50097"/>
    </source>
</evidence>
<comment type="caution">
    <text evidence="3">The sequence shown here is derived from an EMBL/GenBank/DDBJ whole genome shotgun (WGS) entry which is preliminary data.</text>
</comment>
<gene>
    <name evidence="3" type="ORF">MIND_01392800</name>
</gene>
<dbReference type="RefSeq" id="XP_037213340.1">
    <property type="nucleotide sequence ID" value="XM_037370339.1"/>
</dbReference>
<evidence type="ECO:0000256" key="1">
    <source>
        <dbReference type="SAM" id="MobiDB-lite"/>
    </source>
</evidence>
<sequence>MSTLMSLQRFEDYYLPGGDLYCIAENKIFRVHRYFFQRESSYFKAQLAQPATPGASKLGTSDDSAILLEGVRSEAFSKLLWVFYNPKYSLYDATVEDWSTILELADKWGFVEVKNLCVRQLEKLEMLDVDRIVLYHDFHVDERFLVPRYVALCERPELLTVEEGLRLGMHTVIALTRARECARNSASSGMRSPSPASMSEKELTDIILDHFNIRDDDESTKPTEEPPKTTTTTTTAPTTTATTTTTTADPFKTDDINALFGFGPKPEPNGKPSDTGDSATGDKTSGGGATGTETDTPNTPTTTGNSGSDEDSGYGSEAVKATTVFYSDAGDENEFTNSYEVKVDAHAIDHSAQKLQVVVEETSALPSPVHPTKSRAVLIPSSEDEGGEDAFFDL</sequence>
<organism evidence="3 4">
    <name type="scientific">Mycena indigotica</name>
    <dbReference type="NCBI Taxonomy" id="2126181"/>
    <lineage>
        <taxon>Eukaryota</taxon>
        <taxon>Fungi</taxon>
        <taxon>Dikarya</taxon>
        <taxon>Basidiomycota</taxon>
        <taxon>Agaricomycotina</taxon>
        <taxon>Agaricomycetes</taxon>
        <taxon>Agaricomycetidae</taxon>
        <taxon>Agaricales</taxon>
        <taxon>Marasmiineae</taxon>
        <taxon>Mycenaceae</taxon>
        <taxon>Mycena</taxon>
    </lineage>
</organism>
<feature type="region of interest" description="Disordered" evidence="1">
    <location>
        <begin position="364"/>
        <end position="394"/>
    </location>
</feature>
<dbReference type="Pfam" id="PF00651">
    <property type="entry name" value="BTB"/>
    <property type="match status" value="1"/>
</dbReference>
<evidence type="ECO:0000313" key="3">
    <source>
        <dbReference type="EMBL" id="KAF7289309.1"/>
    </source>
</evidence>
<dbReference type="OrthoDB" id="9997739at2759"/>
<proteinExistence type="predicted"/>
<dbReference type="Proteomes" id="UP000636479">
    <property type="component" value="Unassembled WGS sequence"/>
</dbReference>
<protein>
    <submittedName>
        <fullName evidence="3">BTB domain-containing protein</fullName>
    </submittedName>
</protein>
<feature type="compositionally biased region" description="Acidic residues" evidence="1">
    <location>
        <begin position="382"/>
        <end position="394"/>
    </location>
</feature>
<dbReference type="PROSITE" id="PS50097">
    <property type="entry name" value="BTB"/>
    <property type="match status" value="1"/>
</dbReference>
<feature type="compositionally biased region" description="Low complexity" evidence="1">
    <location>
        <begin position="228"/>
        <end position="250"/>
    </location>
</feature>
<dbReference type="SMART" id="SM00225">
    <property type="entry name" value="BTB"/>
    <property type="match status" value="1"/>
</dbReference>
<dbReference type="AlphaFoldDB" id="A0A8H6RXU4"/>
<evidence type="ECO:0000313" key="4">
    <source>
        <dbReference type="Proteomes" id="UP000636479"/>
    </source>
</evidence>
<feature type="compositionally biased region" description="Basic and acidic residues" evidence="1">
    <location>
        <begin position="211"/>
        <end position="227"/>
    </location>
</feature>
<dbReference type="Gene3D" id="3.30.710.10">
    <property type="entry name" value="Potassium Channel Kv1.1, Chain A"/>
    <property type="match status" value="1"/>
</dbReference>
<dbReference type="InterPro" id="IPR011333">
    <property type="entry name" value="SKP1/BTB/POZ_sf"/>
</dbReference>
<dbReference type="GeneID" id="59352855"/>